<dbReference type="Proteomes" id="UP000238954">
    <property type="component" value="Chromosome"/>
</dbReference>
<name>A0A2S8BAN1_9SPHN</name>
<protein>
    <submittedName>
        <fullName evidence="2">Uncharacterized protein</fullName>
    </submittedName>
</protein>
<feature type="transmembrane region" description="Helical" evidence="1">
    <location>
        <begin position="274"/>
        <end position="307"/>
    </location>
</feature>
<dbReference type="RefSeq" id="WP_105997331.1">
    <property type="nucleotide sequence ID" value="NZ_CM009578.1"/>
</dbReference>
<organism evidence="2 3">
    <name type="scientific">Sphingopyxis lindanitolerans</name>
    <dbReference type="NCBI Taxonomy" id="2054227"/>
    <lineage>
        <taxon>Bacteria</taxon>
        <taxon>Pseudomonadati</taxon>
        <taxon>Pseudomonadota</taxon>
        <taxon>Alphaproteobacteria</taxon>
        <taxon>Sphingomonadales</taxon>
        <taxon>Sphingomonadaceae</taxon>
        <taxon>Sphingopyxis</taxon>
    </lineage>
</organism>
<comment type="caution">
    <text evidence="2">The sequence shown here is derived from an EMBL/GenBank/DDBJ whole genome shotgun (WGS) entry which is preliminary data.</text>
</comment>
<keyword evidence="1" id="KW-0472">Membrane</keyword>
<accession>A0A2S8BAN1</accession>
<dbReference type="AlphaFoldDB" id="A0A2S8BAN1"/>
<evidence type="ECO:0000313" key="2">
    <source>
        <dbReference type="EMBL" id="PQM29373.1"/>
    </source>
</evidence>
<evidence type="ECO:0000256" key="1">
    <source>
        <dbReference type="SAM" id="Phobius"/>
    </source>
</evidence>
<dbReference type="EMBL" id="PHFW01000001">
    <property type="protein sequence ID" value="PQM29373.1"/>
    <property type="molecule type" value="Genomic_DNA"/>
</dbReference>
<evidence type="ECO:0000313" key="3">
    <source>
        <dbReference type="Proteomes" id="UP000238954"/>
    </source>
</evidence>
<feature type="transmembrane region" description="Helical" evidence="1">
    <location>
        <begin position="52"/>
        <end position="78"/>
    </location>
</feature>
<keyword evidence="1" id="KW-0812">Transmembrane</keyword>
<proteinExistence type="predicted"/>
<keyword evidence="1" id="KW-1133">Transmembrane helix</keyword>
<gene>
    <name evidence="2" type="ORF">CVO77_00070</name>
</gene>
<keyword evidence="3" id="KW-1185">Reference proteome</keyword>
<reference evidence="3" key="1">
    <citation type="submission" date="2017-11" db="EMBL/GenBank/DDBJ databases">
        <title>The complete genome sequence of Sphingopyxis pomeranensis sp. nov. strain WS5A3p.</title>
        <authorList>
            <person name="Kaminski M.A."/>
        </authorList>
    </citation>
    <scope>NUCLEOTIDE SEQUENCE [LARGE SCALE GENOMIC DNA]</scope>
    <source>
        <strain evidence="3">WS5A3p</strain>
    </source>
</reference>
<feature type="transmembrane region" description="Helical" evidence="1">
    <location>
        <begin position="12"/>
        <end position="32"/>
    </location>
</feature>
<feature type="transmembrane region" description="Helical" evidence="1">
    <location>
        <begin position="248"/>
        <end position="268"/>
    </location>
</feature>
<sequence length="316" mass="34274">MWSMRSPVRTGLIWASVPLIGLMLAVGLAMLADWLLRPSYPDTTQFSSTTETLIALPGALAGALFFLSLFVAPSYLASAWHAWRQMKRLQEPGGANCIAEWTVDASAWRRFQAELRKGRDKDSDSALSKTALSLCDLAASSTGIDIRVGPESVLVGEHYVSLRGGLSEVTQADFESIPSLSGPDYLAFLSVIEGHSRSLGSYAIEEIGLIVPVPPTARAAMQQVVDHFTPEAIAALHARDRRRARAGCLLNLTLLAVSLAMIAASALFDAYQIGWYGLILFAVWLAWLAYYLVQALIAMIAGFGPMIAMLRRASRS</sequence>